<sequence length="136" mass="15792">MIADCLTKTLPKPKASPIPEDCDELLMGKHWTFLENVQHVLDFSGITGAVWRVLQLEPMTRQAFKRKIEKEYSHDQKKGRIEREKNEVNQLRDSSNEMAQKEEETEYVFHIDDDVEIDCTIGVETKMLIDRAASKI</sequence>
<evidence type="ECO:0000313" key="2">
    <source>
        <dbReference type="EMBL" id="GBP67398.1"/>
    </source>
</evidence>
<accession>A0A4C1XV22</accession>
<gene>
    <name evidence="2" type="ORF">EVAR_47115_1</name>
</gene>
<organism evidence="2 3">
    <name type="scientific">Eumeta variegata</name>
    <name type="common">Bagworm moth</name>
    <name type="synonym">Eumeta japonica</name>
    <dbReference type="NCBI Taxonomy" id="151549"/>
    <lineage>
        <taxon>Eukaryota</taxon>
        <taxon>Metazoa</taxon>
        <taxon>Ecdysozoa</taxon>
        <taxon>Arthropoda</taxon>
        <taxon>Hexapoda</taxon>
        <taxon>Insecta</taxon>
        <taxon>Pterygota</taxon>
        <taxon>Neoptera</taxon>
        <taxon>Endopterygota</taxon>
        <taxon>Lepidoptera</taxon>
        <taxon>Glossata</taxon>
        <taxon>Ditrysia</taxon>
        <taxon>Tineoidea</taxon>
        <taxon>Psychidae</taxon>
        <taxon>Oiketicinae</taxon>
        <taxon>Eumeta</taxon>
    </lineage>
</organism>
<feature type="region of interest" description="Disordered" evidence="1">
    <location>
        <begin position="71"/>
        <end position="105"/>
    </location>
</feature>
<feature type="compositionally biased region" description="Polar residues" evidence="1">
    <location>
        <begin position="88"/>
        <end position="98"/>
    </location>
</feature>
<feature type="compositionally biased region" description="Basic and acidic residues" evidence="1">
    <location>
        <begin position="71"/>
        <end position="87"/>
    </location>
</feature>
<dbReference type="Proteomes" id="UP000299102">
    <property type="component" value="Unassembled WGS sequence"/>
</dbReference>
<comment type="caution">
    <text evidence="2">The sequence shown here is derived from an EMBL/GenBank/DDBJ whole genome shotgun (WGS) entry which is preliminary data.</text>
</comment>
<evidence type="ECO:0000256" key="1">
    <source>
        <dbReference type="SAM" id="MobiDB-lite"/>
    </source>
</evidence>
<dbReference type="AlphaFoldDB" id="A0A4C1XV22"/>
<evidence type="ECO:0000313" key="3">
    <source>
        <dbReference type="Proteomes" id="UP000299102"/>
    </source>
</evidence>
<keyword evidence="3" id="KW-1185">Reference proteome</keyword>
<name>A0A4C1XV22_EUMVA</name>
<proteinExistence type="predicted"/>
<protein>
    <submittedName>
        <fullName evidence="2">Uncharacterized protein</fullName>
    </submittedName>
</protein>
<dbReference type="EMBL" id="BGZK01000983">
    <property type="protein sequence ID" value="GBP67398.1"/>
    <property type="molecule type" value="Genomic_DNA"/>
</dbReference>
<reference evidence="2 3" key="1">
    <citation type="journal article" date="2019" name="Commun. Biol.">
        <title>The bagworm genome reveals a unique fibroin gene that provides high tensile strength.</title>
        <authorList>
            <person name="Kono N."/>
            <person name="Nakamura H."/>
            <person name="Ohtoshi R."/>
            <person name="Tomita M."/>
            <person name="Numata K."/>
            <person name="Arakawa K."/>
        </authorList>
    </citation>
    <scope>NUCLEOTIDE SEQUENCE [LARGE SCALE GENOMIC DNA]</scope>
</reference>
<dbReference type="OrthoDB" id="7489023at2759"/>